<name>A0A1X1CP00_9GAMM</name>
<evidence type="ECO:0000313" key="1">
    <source>
        <dbReference type="EMBL" id="ORM66138.1"/>
    </source>
</evidence>
<comment type="caution">
    <text evidence="1">The sequence shown here is derived from an EMBL/GenBank/DDBJ whole genome shotgun (WGS) entry which is preliminary data.</text>
</comment>
<dbReference type="Proteomes" id="UP000193558">
    <property type="component" value="Unassembled WGS sequence"/>
</dbReference>
<dbReference type="OrthoDB" id="6546850at2"/>
<proteinExistence type="predicted"/>
<protein>
    <submittedName>
        <fullName evidence="1">DNA polymerase V</fullName>
    </submittedName>
</protein>
<accession>A0A1X1CP00</accession>
<sequence length="79" mass="9439">MPRDYEIMIAFRRAIQRDTRGRQTVSTLDFVKELELVNWHYTLRAANKWIEMHTTTFRDISPTEGEERLFHLFNPNGGI</sequence>
<gene>
    <name evidence="1" type="ORF">HA51_24180</name>
</gene>
<dbReference type="EMBL" id="MLFR01000039">
    <property type="protein sequence ID" value="ORM66138.1"/>
    <property type="molecule type" value="Genomic_DNA"/>
</dbReference>
<dbReference type="RefSeq" id="WP_084937914.1">
    <property type="nucleotide sequence ID" value="NZ_MLFR01000039.1"/>
</dbReference>
<evidence type="ECO:0000313" key="2">
    <source>
        <dbReference type="Proteomes" id="UP000193558"/>
    </source>
</evidence>
<organism evidence="1 2">
    <name type="scientific">Pantoea rwandensis</name>
    <dbReference type="NCBI Taxonomy" id="1076550"/>
    <lineage>
        <taxon>Bacteria</taxon>
        <taxon>Pseudomonadati</taxon>
        <taxon>Pseudomonadota</taxon>
        <taxon>Gammaproteobacteria</taxon>
        <taxon>Enterobacterales</taxon>
        <taxon>Erwiniaceae</taxon>
        <taxon>Pantoea</taxon>
    </lineage>
</organism>
<dbReference type="AlphaFoldDB" id="A0A1X1CP00"/>
<dbReference type="STRING" id="1076550.LH22_12270"/>
<reference evidence="1 2" key="1">
    <citation type="journal article" date="2017" name="Antonie Van Leeuwenhoek">
        <title>Phylogenomic resolution of the bacterial genus Pantoea and its relationship with Erwinia and Tatumella.</title>
        <authorList>
            <person name="Palmer M."/>
            <person name="Steenkamp E.T."/>
            <person name="Coetzee M.P."/>
            <person name="Chan W.Y."/>
            <person name="van Zyl E."/>
            <person name="De Maayer P."/>
            <person name="Coutinho T.A."/>
            <person name="Blom J."/>
            <person name="Smits T.H."/>
            <person name="Duffy B."/>
            <person name="Venter S.N."/>
        </authorList>
    </citation>
    <scope>NUCLEOTIDE SEQUENCE [LARGE SCALE GENOMIC DNA]</scope>
    <source>
        <strain evidence="1 2">LMG 26275</strain>
    </source>
</reference>